<dbReference type="InterPro" id="IPR000408">
    <property type="entry name" value="Reg_chr_condens"/>
</dbReference>
<dbReference type="Gene3D" id="1.20.1280.50">
    <property type="match status" value="1"/>
</dbReference>
<dbReference type="PANTHER" id="PTHR47004">
    <property type="entry name" value="F-BOX ONLY PROTEIN 24"/>
    <property type="match status" value="1"/>
</dbReference>
<dbReference type="InterPro" id="IPR052866">
    <property type="entry name" value="F-box_protein_24"/>
</dbReference>
<dbReference type="SUPFAM" id="SSF50985">
    <property type="entry name" value="RCC1/BLIP-II"/>
    <property type="match status" value="1"/>
</dbReference>
<evidence type="ECO:0000313" key="5">
    <source>
        <dbReference type="Proteomes" id="UP000823561"/>
    </source>
</evidence>
<dbReference type="InterPro" id="IPR036047">
    <property type="entry name" value="F-box-like_dom_sf"/>
</dbReference>
<protein>
    <recommendedName>
        <fullName evidence="3">F-box domain-containing protein</fullName>
    </recommendedName>
</protein>
<dbReference type="AlphaFoldDB" id="A0AAV6FDT3"/>
<sequence length="595" mass="65902">MAERPKRIKTRTEVPPTSKRRKRSSPAQSEEGLSKNIQSLPPELVEEILSWVSARDIISFGSTCSTFHLLSLNSILWKKLYQRQASGRLPVDNISNAASTNWKRMAVFKYTQALHIQRLGSSGSGRGNFNWGRGGGQLVSRAVVPPHALGFRRTQPTRDHLLMWDYQGTLFLLRNAVTPSQHGQLTWRRAARYSMLCQQAKDFAVDPRSDISHRMFVYVLVSRSDAIPPPNAAGPSTSTLAPQRCDCVEVYQQDNGVRVFRMTFHASLIFTRIRLTGTEFNRTLLLLTDTGKVYALYVNESQLSTPRSYTVQLSLKKISSAMPGMSIKQLHTGFNSALYLTSEGAAYIEVHTAGVHRQLFGSNAGFDPHDIHVPMPISIPNKVVKCSLSQTHLCLVDDCGRLYMQGCNRYGQLGTGDKIDRGQPTKVALSVSMGLVDVWCGLNHSLALLQGESGTREVHGCGCGAGGRLPGCPVGSAVFVKLSVHAPRSTKSICASKDCLYLLCTHDTEEPPITLPAPAEVKEAEAREVREERERLRTHLSLMEDCDSMQQQLDLLRDTIQTHMTLSSTHRDFLDQALTTIQHSSSSSSSTSMDF</sequence>
<evidence type="ECO:0000313" key="4">
    <source>
        <dbReference type="EMBL" id="KAG5260923.1"/>
    </source>
</evidence>
<evidence type="ECO:0000256" key="1">
    <source>
        <dbReference type="PROSITE-ProRule" id="PRU00235"/>
    </source>
</evidence>
<comment type="caution">
    <text evidence="4">The sequence shown here is derived from an EMBL/GenBank/DDBJ whole genome shotgun (WGS) entry which is preliminary data.</text>
</comment>
<dbReference type="InterPro" id="IPR001810">
    <property type="entry name" value="F-box_dom"/>
</dbReference>
<gene>
    <name evidence="4" type="ORF">AALO_G00298040</name>
</gene>
<feature type="region of interest" description="Disordered" evidence="2">
    <location>
        <begin position="1"/>
        <end position="36"/>
    </location>
</feature>
<evidence type="ECO:0000256" key="2">
    <source>
        <dbReference type="SAM" id="MobiDB-lite"/>
    </source>
</evidence>
<organism evidence="4 5">
    <name type="scientific">Alosa alosa</name>
    <name type="common">allis shad</name>
    <dbReference type="NCBI Taxonomy" id="278164"/>
    <lineage>
        <taxon>Eukaryota</taxon>
        <taxon>Metazoa</taxon>
        <taxon>Chordata</taxon>
        <taxon>Craniata</taxon>
        <taxon>Vertebrata</taxon>
        <taxon>Euteleostomi</taxon>
        <taxon>Actinopterygii</taxon>
        <taxon>Neopterygii</taxon>
        <taxon>Teleostei</taxon>
        <taxon>Clupei</taxon>
        <taxon>Clupeiformes</taxon>
        <taxon>Clupeoidei</taxon>
        <taxon>Clupeidae</taxon>
        <taxon>Alosa</taxon>
    </lineage>
</organism>
<accession>A0AAV6FDT3</accession>
<dbReference type="PROSITE" id="PS50012">
    <property type="entry name" value="RCC1_3"/>
    <property type="match status" value="1"/>
</dbReference>
<dbReference type="Proteomes" id="UP000823561">
    <property type="component" value="Chromosome 24"/>
</dbReference>
<reference evidence="4" key="1">
    <citation type="submission" date="2020-10" db="EMBL/GenBank/DDBJ databases">
        <title>Chromosome-scale genome assembly of the Allis shad, Alosa alosa.</title>
        <authorList>
            <person name="Margot Z."/>
            <person name="Christophe K."/>
            <person name="Cabau C."/>
            <person name="Louis A."/>
            <person name="Berthelot C."/>
            <person name="Parey E."/>
            <person name="Roest Crollius H."/>
            <person name="Montfort J."/>
            <person name="Robinson-Rechavi M."/>
            <person name="Bucao C."/>
            <person name="Bouchez O."/>
            <person name="Gislard M."/>
            <person name="Lluch J."/>
            <person name="Milhes M."/>
            <person name="Lampietro C."/>
            <person name="Lopez Roques C."/>
            <person name="Donnadieu C."/>
            <person name="Braasch I."/>
            <person name="Desvignes T."/>
            <person name="Postlethwait J."/>
            <person name="Bobe J."/>
            <person name="Guiguen Y."/>
        </authorList>
    </citation>
    <scope>NUCLEOTIDE SEQUENCE</scope>
    <source>
        <strain evidence="4">M-15738</strain>
        <tissue evidence="4">Blood</tissue>
    </source>
</reference>
<proteinExistence type="predicted"/>
<dbReference type="SUPFAM" id="SSF81383">
    <property type="entry name" value="F-box domain"/>
    <property type="match status" value="1"/>
</dbReference>
<dbReference type="Pfam" id="PF00415">
    <property type="entry name" value="RCC1"/>
    <property type="match status" value="1"/>
</dbReference>
<feature type="domain" description="F-box" evidence="3">
    <location>
        <begin position="34"/>
        <end position="80"/>
    </location>
</feature>
<dbReference type="PROSITE" id="PS50181">
    <property type="entry name" value="FBOX"/>
    <property type="match status" value="1"/>
</dbReference>
<dbReference type="Pfam" id="PF12937">
    <property type="entry name" value="F-box-like"/>
    <property type="match status" value="1"/>
</dbReference>
<evidence type="ECO:0000259" key="3">
    <source>
        <dbReference type="PROSITE" id="PS50181"/>
    </source>
</evidence>
<dbReference type="EMBL" id="JADWDJ010000024">
    <property type="protein sequence ID" value="KAG5260923.1"/>
    <property type="molecule type" value="Genomic_DNA"/>
</dbReference>
<dbReference type="InterPro" id="IPR009091">
    <property type="entry name" value="RCC1/BLIP-II"/>
</dbReference>
<dbReference type="PANTHER" id="PTHR47004:SF1">
    <property type="entry name" value="F-BOX ONLY PROTEIN 24"/>
    <property type="match status" value="1"/>
</dbReference>
<dbReference type="SMART" id="SM00256">
    <property type="entry name" value="FBOX"/>
    <property type="match status" value="1"/>
</dbReference>
<dbReference type="Gene3D" id="2.130.10.30">
    <property type="entry name" value="Regulator of chromosome condensation 1/beta-lactamase-inhibitor protein II"/>
    <property type="match status" value="1"/>
</dbReference>
<name>A0AAV6FDT3_9TELE</name>
<keyword evidence="5" id="KW-1185">Reference proteome</keyword>
<feature type="repeat" description="RCC1" evidence="1">
    <location>
        <begin position="400"/>
        <end position="451"/>
    </location>
</feature>